<keyword evidence="3" id="KW-1185">Reference proteome</keyword>
<evidence type="ECO:0000313" key="2">
    <source>
        <dbReference type="EMBL" id="GBN19487.1"/>
    </source>
</evidence>
<protein>
    <recommendedName>
        <fullName evidence="4">Secreted protein</fullName>
    </recommendedName>
</protein>
<feature type="signal peptide" evidence="1">
    <location>
        <begin position="1"/>
        <end position="21"/>
    </location>
</feature>
<gene>
    <name evidence="2" type="ORF">AVEN_114451_1</name>
</gene>
<accession>A0A4Y2M1B3</accession>
<proteinExistence type="predicted"/>
<dbReference type="AlphaFoldDB" id="A0A4Y2M1B3"/>
<name>A0A4Y2M1B3_ARAVE</name>
<comment type="caution">
    <text evidence="2">The sequence shown here is derived from an EMBL/GenBank/DDBJ whole genome shotgun (WGS) entry which is preliminary data.</text>
</comment>
<evidence type="ECO:0008006" key="4">
    <source>
        <dbReference type="Google" id="ProtNLM"/>
    </source>
</evidence>
<evidence type="ECO:0000256" key="1">
    <source>
        <dbReference type="SAM" id="SignalP"/>
    </source>
</evidence>
<keyword evidence="1" id="KW-0732">Signal</keyword>
<reference evidence="2 3" key="1">
    <citation type="journal article" date="2019" name="Sci. Rep.">
        <title>Orb-weaving spider Araneus ventricosus genome elucidates the spidroin gene catalogue.</title>
        <authorList>
            <person name="Kono N."/>
            <person name="Nakamura H."/>
            <person name="Ohtoshi R."/>
            <person name="Moran D.A.P."/>
            <person name="Shinohara A."/>
            <person name="Yoshida Y."/>
            <person name="Fujiwara M."/>
            <person name="Mori M."/>
            <person name="Tomita M."/>
            <person name="Arakawa K."/>
        </authorList>
    </citation>
    <scope>NUCLEOTIDE SEQUENCE [LARGE SCALE GENOMIC DNA]</scope>
</reference>
<organism evidence="2 3">
    <name type="scientific">Araneus ventricosus</name>
    <name type="common">Orbweaver spider</name>
    <name type="synonym">Epeira ventricosa</name>
    <dbReference type="NCBI Taxonomy" id="182803"/>
    <lineage>
        <taxon>Eukaryota</taxon>
        <taxon>Metazoa</taxon>
        <taxon>Ecdysozoa</taxon>
        <taxon>Arthropoda</taxon>
        <taxon>Chelicerata</taxon>
        <taxon>Arachnida</taxon>
        <taxon>Araneae</taxon>
        <taxon>Araneomorphae</taxon>
        <taxon>Entelegynae</taxon>
        <taxon>Araneoidea</taxon>
        <taxon>Araneidae</taxon>
        <taxon>Araneus</taxon>
    </lineage>
</organism>
<feature type="chain" id="PRO_5021361358" description="Secreted protein" evidence="1">
    <location>
        <begin position="22"/>
        <end position="121"/>
    </location>
</feature>
<evidence type="ECO:0000313" key="3">
    <source>
        <dbReference type="Proteomes" id="UP000499080"/>
    </source>
</evidence>
<sequence>MPSGPGAFLLFRLWNAASISGSENGRSSDERGGMRQVCRIRACDGLSFPWSSGKWKLRSSSIVSFVVDVAVPSGFVMALSWKNLESGFFATSKGAPKGSSVVTFSQMSSQSSLLAKLSCNL</sequence>
<dbReference type="Proteomes" id="UP000499080">
    <property type="component" value="Unassembled WGS sequence"/>
</dbReference>
<dbReference type="EMBL" id="BGPR01006496">
    <property type="protein sequence ID" value="GBN19487.1"/>
    <property type="molecule type" value="Genomic_DNA"/>
</dbReference>